<gene>
    <name evidence="1" type="ORF">G1H19_21920</name>
</gene>
<evidence type="ECO:0000313" key="2">
    <source>
        <dbReference type="Proteomes" id="UP000470470"/>
    </source>
</evidence>
<dbReference type="RefSeq" id="WP_152731481.1">
    <property type="nucleotide sequence ID" value="NZ_JAABOZ010000008.1"/>
</dbReference>
<evidence type="ECO:0000313" key="1">
    <source>
        <dbReference type="EMBL" id="NEL56629.1"/>
    </source>
</evidence>
<dbReference type="EMBL" id="JAAGWK010000038">
    <property type="protein sequence ID" value="NEL56629.1"/>
    <property type="molecule type" value="Genomic_DNA"/>
</dbReference>
<name>A0A7K3WL74_9ACTN</name>
<evidence type="ECO:0008006" key="3">
    <source>
        <dbReference type="Google" id="ProtNLM"/>
    </source>
</evidence>
<sequence>MTIDPLPDGLLTRARALEYGFSDLELAAAVRRGALVRLQRGAYLATEPATAELRHRSAVLATVAGLRLPGAVGHVSAAVLHGLPVYAIPLERVHLVRRPQAAGSGSARVHLHVARLPQAEVVALAGIAVTTVTRTVVDLARSVPFESAVVTADAALARGATTTAELVACLERMGPVPGSRRAARVLAFADDRSESVGESRSRVLVHRLGLPVPVLQIPVLSPAGTLIGRCDFGWPDLWTVGEFDGRTKYGRLLRPGQSAADAVYEEKLREDALRDADQQVVRWTWPELSTPPVIGQRLLRAFERGRRRA</sequence>
<reference evidence="1 2" key="1">
    <citation type="submission" date="2020-02" db="EMBL/GenBank/DDBJ databases">
        <title>The whole genome sequence of CPCC 205119.</title>
        <authorList>
            <person name="Jiang Z."/>
        </authorList>
    </citation>
    <scope>NUCLEOTIDE SEQUENCE [LARGE SCALE GENOMIC DNA]</scope>
    <source>
        <strain evidence="1 2">CPCC 205119</strain>
    </source>
</reference>
<dbReference type="Proteomes" id="UP000470470">
    <property type="component" value="Unassembled WGS sequence"/>
</dbReference>
<keyword evidence="2" id="KW-1185">Reference proteome</keyword>
<protein>
    <recommendedName>
        <fullName evidence="3">Transcriptional regulator, AbiEi antitoxin, Type IV TA system</fullName>
    </recommendedName>
</protein>
<organism evidence="1 2">
    <name type="scientific">Goekera deserti</name>
    <dbReference type="NCBI Taxonomy" id="2497753"/>
    <lineage>
        <taxon>Bacteria</taxon>
        <taxon>Bacillati</taxon>
        <taxon>Actinomycetota</taxon>
        <taxon>Actinomycetes</taxon>
        <taxon>Geodermatophilales</taxon>
        <taxon>Geodermatophilaceae</taxon>
        <taxon>Goekera</taxon>
    </lineage>
</organism>
<comment type="caution">
    <text evidence="1">The sequence shown here is derived from an EMBL/GenBank/DDBJ whole genome shotgun (WGS) entry which is preliminary data.</text>
</comment>
<dbReference type="AlphaFoldDB" id="A0A7K3WL74"/>
<proteinExistence type="predicted"/>
<accession>A0A7K3WL74</accession>